<dbReference type="OrthoDB" id="6478865at2759"/>
<proteinExistence type="predicted"/>
<evidence type="ECO:0000313" key="2">
    <source>
        <dbReference type="Proteomes" id="UP000801492"/>
    </source>
</evidence>
<feature type="non-terminal residue" evidence="1">
    <location>
        <position position="1"/>
    </location>
</feature>
<dbReference type="Proteomes" id="UP000801492">
    <property type="component" value="Unassembled WGS sequence"/>
</dbReference>
<protein>
    <submittedName>
        <fullName evidence="1">Uncharacterized protein</fullName>
    </submittedName>
</protein>
<dbReference type="AlphaFoldDB" id="A0A8K0DCL2"/>
<keyword evidence="2" id="KW-1185">Reference proteome</keyword>
<sequence length="68" mass="7540">SSKRPQELGVLKGRLNLEYAASVDANSVHRALHILKPSPDLSGDYTCHVATFQSEDRKTKNMLVFGKL</sequence>
<evidence type="ECO:0000313" key="1">
    <source>
        <dbReference type="EMBL" id="KAF2903294.1"/>
    </source>
</evidence>
<gene>
    <name evidence="1" type="ORF">ILUMI_02905</name>
</gene>
<name>A0A8K0DCL2_IGNLU</name>
<comment type="caution">
    <text evidence="1">The sequence shown here is derived from an EMBL/GenBank/DDBJ whole genome shotgun (WGS) entry which is preliminary data.</text>
</comment>
<accession>A0A8K0DCL2</accession>
<organism evidence="1 2">
    <name type="scientific">Ignelater luminosus</name>
    <name type="common">Cucubano</name>
    <name type="synonym">Pyrophorus luminosus</name>
    <dbReference type="NCBI Taxonomy" id="2038154"/>
    <lineage>
        <taxon>Eukaryota</taxon>
        <taxon>Metazoa</taxon>
        <taxon>Ecdysozoa</taxon>
        <taxon>Arthropoda</taxon>
        <taxon>Hexapoda</taxon>
        <taxon>Insecta</taxon>
        <taxon>Pterygota</taxon>
        <taxon>Neoptera</taxon>
        <taxon>Endopterygota</taxon>
        <taxon>Coleoptera</taxon>
        <taxon>Polyphaga</taxon>
        <taxon>Elateriformia</taxon>
        <taxon>Elateroidea</taxon>
        <taxon>Elateridae</taxon>
        <taxon>Agrypninae</taxon>
        <taxon>Pyrophorini</taxon>
        <taxon>Ignelater</taxon>
    </lineage>
</organism>
<reference evidence="1" key="1">
    <citation type="submission" date="2019-08" db="EMBL/GenBank/DDBJ databases">
        <title>The genome of the North American firefly Photinus pyralis.</title>
        <authorList>
            <consortium name="Photinus pyralis genome working group"/>
            <person name="Fallon T.R."/>
            <person name="Sander Lower S.E."/>
            <person name="Weng J.-K."/>
        </authorList>
    </citation>
    <scope>NUCLEOTIDE SEQUENCE</scope>
    <source>
        <strain evidence="1">TRF0915ILg1</strain>
        <tissue evidence="1">Whole body</tissue>
    </source>
</reference>
<dbReference type="EMBL" id="VTPC01001064">
    <property type="protein sequence ID" value="KAF2903294.1"/>
    <property type="molecule type" value="Genomic_DNA"/>
</dbReference>